<dbReference type="InterPro" id="IPR006056">
    <property type="entry name" value="RidA"/>
</dbReference>
<dbReference type="PANTHER" id="PTHR11803">
    <property type="entry name" value="2-IMINOBUTANOATE/2-IMINOPROPANOATE DEAMINASE RIDA"/>
    <property type="match status" value="1"/>
</dbReference>
<dbReference type="AlphaFoldDB" id="A0A409XZ81"/>
<dbReference type="Pfam" id="PF01042">
    <property type="entry name" value="Ribonuc_L-PSP"/>
    <property type="match status" value="1"/>
</dbReference>
<dbReference type="GO" id="GO:0019239">
    <property type="term" value="F:deaminase activity"/>
    <property type="evidence" value="ECO:0007669"/>
    <property type="project" value="TreeGrafter"/>
</dbReference>
<dbReference type="FunFam" id="3.30.1330.40:FF:000001">
    <property type="entry name" value="L-PSP family endoribonuclease"/>
    <property type="match status" value="1"/>
</dbReference>
<gene>
    <name evidence="2" type="ORF">CVT25_013891</name>
</gene>
<dbReference type="InterPro" id="IPR006175">
    <property type="entry name" value="YjgF/YER057c/UK114"/>
</dbReference>
<dbReference type="InterPro" id="IPR035959">
    <property type="entry name" value="RutC-like_sf"/>
</dbReference>
<dbReference type="STRING" id="93625.A0A409XZ81"/>
<dbReference type="CDD" id="cd00448">
    <property type="entry name" value="YjgF_YER057c_UK114_family"/>
    <property type="match status" value="1"/>
</dbReference>
<name>A0A409XZ81_PSICY</name>
<comment type="similarity">
    <text evidence="1">Belongs to the RutC family.</text>
</comment>
<organism evidence="2 3">
    <name type="scientific">Psilocybe cyanescens</name>
    <dbReference type="NCBI Taxonomy" id="93625"/>
    <lineage>
        <taxon>Eukaryota</taxon>
        <taxon>Fungi</taxon>
        <taxon>Dikarya</taxon>
        <taxon>Basidiomycota</taxon>
        <taxon>Agaricomycotina</taxon>
        <taxon>Agaricomycetes</taxon>
        <taxon>Agaricomycetidae</taxon>
        <taxon>Agaricales</taxon>
        <taxon>Agaricineae</taxon>
        <taxon>Strophariaceae</taxon>
        <taxon>Psilocybe</taxon>
    </lineage>
</organism>
<proteinExistence type="inferred from homology"/>
<evidence type="ECO:0000256" key="1">
    <source>
        <dbReference type="ARBA" id="ARBA00010552"/>
    </source>
</evidence>
<dbReference type="Proteomes" id="UP000283269">
    <property type="component" value="Unassembled WGS sequence"/>
</dbReference>
<reference evidence="2 3" key="1">
    <citation type="journal article" date="2018" name="Evol. Lett.">
        <title>Horizontal gene cluster transfer increased hallucinogenic mushroom diversity.</title>
        <authorList>
            <person name="Reynolds H.T."/>
            <person name="Vijayakumar V."/>
            <person name="Gluck-Thaler E."/>
            <person name="Korotkin H.B."/>
            <person name="Matheny P.B."/>
            <person name="Slot J.C."/>
        </authorList>
    </citation>
    <scope>NUCLEOTIDE SEQUENCE [LARGE SCALE GENOMIC DNA]</scope>
    <source>
        <strain evidence="2 3">2631</strain>
    </source>
</reference>
<dbReference type="OrthoDB" id="309640at2759"/>
<evidence type="ECO:0000313" key="2">
    <source>
        <dbReference type="EMBL" id="PPQ96029.1"/>
    </source>
</evidence>
<comment type="caution">
    <text evidence="2">The sequence shown here is derived from an EMBL/GenBank/DDBJ whole genome shotgun (WGS) entry which is preliminary data.</text>
</comment>
<dbReference type="InParanoid" id="A0A409XZ81"/>
<evidence type="ECO:0000313" key="3">
    <source>
        <dbReference type="Proteomes" id="UP000283269"/>
    </source>
</evidence>
<dbReference type="EMBL" id="NHYD01000002">
    <property type="protein sequence ID" value="PPQ96029.1"/>
    <property type="molecule type" value="Genomic_DNA"/>
</dbReference>
<dbReference type="SUPFAM" id="SSF55298">
    <property type="entry name" value="YjgF-like"/>
    <property type="match status" value="1"/>
</dbReference>
<dbReference type="PANTHER" id="PTHR11803:SF42">
    <property type="entry name" value="MMF1"/>
    <property type="match status" value="1"/>
</dbReference>
<dbReference type="GO" id="GO:0005739">
    <property type="term" value="C:mitochondrion"/>
    <property type="evidence" value="ECO:0007669"/>
    <property type="project" value="TreeGrafter"/>
</dbReference>
<protein>
    <submittedName>
        <fullName evidence="2">Uncharacterized protein</fullName>
    </submittedName>
</protein>
<dbReference type="GO" id="GO:0005829">
    <property type="term" value="C:cytosol"/>
    <property type="evidence" value="ECO:0007669"/>
    <property type="project" value="TreeGrafter"/>
</dbReference>
<dbReference type="NCBIfam" id="TIGR00004">
    <property type="entry name" value="Rid family detoxifying hydrolase"/>
    <property type="match status" value="1"/>
</dbReference>
<keyword evidence="3" id="KW-1185">Reference proteome</keyword>
<accession>A0A409XZ81</accession>
<dbReference type="Gene3D" id="3.30.1330.40">
    <property type="entry name" value="RutC-like"/>
    <property type="match status" value="1"/>
</dbReference>
<sequence length="127" mass="13783">MKVVYTPDAVPPLPVFSQATISGDRVYVSGNIGCTKDFKMVEGGVQAETRAALENLSIVLKAAGSSLEHIVKANIYMTDMKNEFQLMNEVYAQFFSPDKMPARTCVGVAYLPFGAAVEIECTAEIPK</sequence>